<keyword evidence="3" id="KW-1185">Reference proteome</keyword>
<dbReference type="Proteomes" id="UP001177140">
    <property type="component" value="Unassembled WGS sequence"/>
</dbReference>
<name>A0AA41SHU2_PAPNU</name>
<dbReference type="InterPro" id="IPR032675">
    <property type="entry name" value="LRR_dom_sf"/>
</dbReference>
<evidence type="ECO:0000256" key="1">
    <source>
        <dbReference type="SAM" id="MobiDB-lite"/>
    </source>
</evidence>
<dbReference type="Gene3D" id="3.80.10.10">
    <property type="entry name" value="Ribonuclease Inhibitor"/>
    <property type="match status" value="1"/>
</dbReference>
<dbReference type="AlphaFoldDB" id="A0AA41SHU2"/>
<dbReference type="EMBL" id="JAJJMA010153793">
    <property type="protein sequence ID" value="MCL7035155.1"/>
    <property type="molecule type" value="Genomic_DNA"/>
</dbReference>
<reference evidence="2" key="1">
    <citation type="submission" date="2022-03" db="EMBL/GenBank/DDBJ databases">
        <title>A functionally conserved STORR gene fusion in Papaver species that diverged 16.8 million years ago.</title>
        <authorList>
            <person name="Catania T."/>
        </authorList>
    </citation>
    <scope>NUCLEOTIDE SEQUENCE</scope>
    <source>
        <strain evidence="2">S-191538</strain>
    </source>
</reference>
<sequence length="302" mass="34096">MMLSPNPMKRLKTNNTGNENPKGDSTSSKILGLWESLNPEILSDIFIRVHEQDGLARAVPFVCKPWREVFDSPYCWSDIDLEQWCRRVKNTGTIDFAVKKLVRRSKGNFHRLSVYMLSDLGFAFVATCAEHLKVLQIPMSRVTDKMVEYHATSFSKLTFLDISNCLQVTCKGLEILGKNCKFLTTLRRNMALRELEEAERPPAAKVNDGEALVIADTMESLCNLELCYGRFGDTGLDALLTKCKNLTHLDILGSLCVRLDGDLLDRCECLTKFRGPYDDLEDLYSDDDNEATVLSSDSDSDQ</sequence>
<gene>
    <name evidence="2" type="ORF">MKW94_025349</name>
</gene>
<dbReference type="PANTHER" id="PTHR38926">
    <property type="entry name" value="F-BOX DOMAIN CONTAINING PROTEIN, EXPRESSED"/>
    <property type="match status" value="1"/>
</dbReference>
<evidence type="ECO:0000313" key="3">
    <source>
        <dbReference type="Proteomes" id="UP001177140"/>
    </source>
</evidence>
<protein>
    <recommendedName>
        <fullName evidence="4">F-box domain-containing protein</fullName>
    </recommendedName>
</protein>
<organism evidence="2 3">
    <name type="scientific">Papaver nudicaule</name>
    <name type="common">Iceland poppy</name>
    <dbReference type="NCBI Taxonomy" id="74823"/>
    <lineage>
        <taxon>Eukaryota</taxon>
        <taxon>Viridiplantae</taxon>
        <taxon>Streptophyta</taxon>
        <taxon>Embryophyta</taxon>
        <taxon>Tracheophyta</taxon>
        <taxon>Spermatophyta</taxon>
        <taxon>Magnoliopsida</taxon>
        <taxon>Ranunculales</taxon>
        <taxon>Papaveraceae</taxon>
        <taxon>Papaveroideae</taxon>
        <taxon>Papaver</taxon>
    </lineage>
</organism>
<accession>A0AA41SHU2</accession>
<feature type="region of interest" description="Disordered" evidence="1">
    <location>
        <begin position="1"/>
        <end position="26"/>
    </location>
</feature>
<feature type="compositionally biased region" description="Polar residues" evidence="1">
    <location>
        <begin position="13"/>
        <end position="26"/>
    </location>
</feature>
<dbReference type="SUPFAM" id="SSF81383">
    <property type="entry name" value="F-box domain"/>
    <property type="match status" value="1"/>
</dbReference>
<evidence type="ECO:0000313" key="2">
    <source>
        <dbReference type="EMBL" id="MCL7035155.1"/>
    </source>
</evidence>
<comment type="caution">
    <text evidence="2">The sequence shown here is derived from an EMBL/GenBank/DDBJ whole genome shotgun (WGS) entry which is preliminary data.</text>
</comment>
<dbReference type="PANTHER" id="PTHR38926:SF81">
    <property type="entry name" value="F-BOX DOMAIN-CONTAINING PROTEIN"/>
    <property type="match status" value="1"/>
</dbReference>
<dbReference type="SUPFAM" id="SSF52047">
    <property type="entry name" value="RNI-like"/>
    <property type="match status" value="1"/>
</dbReference>
<proteinExistence type="predicted"/>
<dbReference type="Gene3D" id="1.20.1280.50">
    <property type="match status" value="1"/>
</dbReference>
<evidence type="ECO:0008006" key="4">
    <source>
        <dbReference type="Google" id="ProtNLM"/>
    </source>
</evidence>
<dbReference type="InterPro" id="IPR036047">
    <property type="entry name" value="F-box-like_dom_sf"/>
</dbReference>